<keyword evidence="5" id="KW-1133">Transmembrane helix</keyword>
<evidence type="ECO:0000256" key="5">
    <source>
        <dbReference type="SAM" id="Phobius"/>
    </source>
</evidence>
<dbReference type="KEGG" id="eba:p1B184"/>
<proteinExistence type="inferred from homology"/>
<comment type="similarity">
    <text evidence="1">Belongs to the peptidase S49 family.</text>
</comment>
<keyword evidence="7" id="KW-0614">Plasmid</keyword>
<keyword evidence="5" id="KW-0812">Transmembrane</keyword>
<keyword evidence="4" id="KW-0720">Serine protease</keyword>
<evidence type="ECO:0000313" key="8">
    <source>
        <dbReference type="Proteomes" id="UP000006552"/>
    </source>
</evidence>
<organism evidence="7 8">
    <name type="scientific">Aromatoleum aromaticum (strain DSM 19018 / LMG 30748 / EbN1)</name>
    <name type="common">Azoarcus sp. (strain EbN1)</name>
    <dbReference type="NCBI Taxonomy" id="76114"/>
    <lineage>
        <taxon>Bacteria</taxon>
        <taxon>Pseudomonadati</taxon>
        <taxon>Pseudomonadota</taxon>
        <taxon>Betaproteobacteria</taxon>
        <taxon>Rhodocyclales</taxon>
        <taxon>Rhodocyclaceae</taxon>
        <taxon>Aromatoleum</taxon>
    </lineage>
</organism>
<dbReference type="OrthoDB" id="9764363at2"/>
<feature type="transmembrane region" description="Helical" evidence="5">
    <location>
        <begin position="40"/>
        <end position="60"/>
    </location>
</feature>
<evidence type="ECO:0000256" key="3">
    <source>
        <dbReference type="ARBA" id="ARBA00022801"/>
    </source>
</evidence>
<sequence>MDLDIAGNNTVSEAELHNTMASILLADILKERRSERRWKLFRRFMIASFFIGGAVLYAMFYTSTLGIKVNIFERFKEREPELAVVRISGTIGELVTADTLIPAIRSAFEAKTTKAVVLQINSPGGAPGDAERIGSFVREMRLSSEIPIHAVIEGIGASAAYLIAMETDSIYAGRYSLVGSIGAVLSAWEAHQLLDRIGVQQRTFSSGELKSMLNPFAPPNEEGNAKAQSLVDEMGEMFREDLMLARAKKLTSGIDYGTGEVWNGVVAQEIGLVDEIGTIESIQSKYGLEKLRVYRPFRPYSFMRMMAEWAQDLGMALPWISEGYSYELR</sequence>
<dbReference type="SUPFAM" id="SSF52096">
    <property type="entry name" value="ClpP/crotonase"/>
    <property type="match status" value="1"/>
</dbReference>
<accession>Q5NX33</accession>
<dbReference type="CDD" id="cd07023">
    <property type="entry name" value="S49_Sppa_N_C"/>
    <property type="match status" value="1"/>
</dbReference>
<dbReference type="Gene3D" id="3.90.226.10">
    <property type="entry name" value="2-enoyl-CoA Hydratase, Chain A, domain 1"/>
    <property type="match status" value="1"/>
</dbReference>
<dbReference type="EMBL" id="CR555307">
    <property type="protein sequence ID" value="CAI10381.1"/>
    <property type="molecule type" value="Genomic_DNA"/>
</dbReference>
<keyword evidence="3" id="KW-0378">Hydrolase</keyword>
<dbReference type="AlphaFoldDB" id="Q5NX33"/>
<reference evidence="7 8" key="1">
    <citation type="journal article" date="2005" name="Arch. Microbiol.">
        <title>The genome sequence of an anaerobic aromatic-degrading denitrifying bacterium, strain EbN1.</title>
        <authorList>
            <person name="Rabus R."/>
            <person name="Kube M."/>
            <person name="Heider J."/>
            <person name="Beck A."/>
            <person name="Heitmann K."/>
            <person name="Widdel F."/>
            <person name="Reinhardt R."/>
        </authorList>
    </citation>
    <scope>NUCLEOTIDE SEQUENCE [LARGE SCALE GENOMIC DNA]</scope>
    <source>
        <strain evidence="7 8">EbN1</strain>
        <plasmid evidence="8">Plasmid pAzo1</plasmid>
    </source>
</reference>
<dbReference type="Pfam" id="PF01343">
    <property type="entry name" value="Peptidase_S49"/>
    <property type="match status" value="1"/>
</dbReference>
<dbReference type="Gene3D" id="6.20.330.10">
    <property type="match status" value="1"/>
</dbReference>
<dbReference type="HOGENOM" id="CLU_046540_1_2_4"/>
<dbReference type="InterPro" id="IPR002142">
    <property type="entry name" value="Peptidase_S49"/>
</dbReference>
<name>Q5NX33_AROAE</name>
<evidence type="ECO:0000256" key="4">
    <source>
        <dbReference type="ARBA" id="ARBA00022825"/>
    </source>
</evidence>
<evidence type="ECO:0000256" key="2">
    <source>
        <dbReference type="ARBA" id="ARBA00022670"/>
    </source>
</evidence>
<dbReference type="RefSeq" id="WP_011254796.1">
    <property type="nucleotide sequence ID" value="NC_006823.1"/>
</dbReference>
<protein>
    <submittedName>
        <fullName evidence="7">Predicted periplasmic serine proteases (ClpP class)</fullName>
    </submittedName>
</protein>
<dbReference type="InterPro" id="IPR047272">
    <property type="entry name" value="S49_SppA_C"/>
</dbReference>
<dbReference type="InterPro" id="IPR029045">
    <property type="entry name" value="ClpP/crotonase-like_dom_sf"/>
</dbReference>
<dbReference type="PANTHER" id="PTHR42987">
    <property type="entry name" value="PEPTIDASE S49"/>
    <property type="match status" value="1"/>
</dbReference>
<evidence type="ECO:0000256" key="1">
    <source>
        <dbReference type="ARBA" id="ARBA00008683"/>
    </source>
</evidence>
<dbReference type="GO" id="GO:0006508">
    <property type="term" value="P:proteolysis"/>
    <property type="evidence" value="ECO:0007669"/>
    <property type="project" value="UniProtKB-KW"/>
</dbReference>
<dbReference type="Proteomes" id="UP000006552">
    <property type="component" value="Plasmid 1"/>
</dbReference>
<keyword evidence="8" id="KW-1185">Reference proteome</keyword>
<keyword evidence="2 7" id="KW-0645">Protease</keyword>
<dbReference type="PANTHER" id="PTHR42987:SF8">
    <property type="entry name" value="PROTEINASE"/>
    <property type="match status" value="1"/>
</dbReference>
<gene>
    <name evidence="7" type="primary">sppA</name>
    <name evidence="7" type="ORF">p1B184</name>
</gene>
<evidence type="ECO:0000259" key="6">
    <source>
        <dbReference type="Pfam" id="PF01343"/>
    </source>
</evidence>
<evidence type="ECO:0000313" key="7">
    <source>
        <dbReference type="EMBL" id="CAI10381.1"/>
    </source>
</evidence>
<feature type="domain" description="Peptidase S49" evidence="6">
    <location>
        <begin position="142"/>
        <end position="285"/>
    </location>
</feature>
<keyword evidence="5" id="KW-0472">Membrane</keyword>
<geneLocation type="plasmid" evidence="8">
    <name>pAzo1</name>
</geneLocation>
<dbReference type="GO" id="GO:0008236">
    <property type="term" value="F:serine-type peptidase activity"/>
    <property type="evidence" value="ECO:0007669"/>
    <property type="project" value="UniProtKB-KW"/>
</dbReference>